<keyword evidence="2" id="KW-1185">Reference proteome</keyword>
<dbReference type="Proteomes" id="UP001057427">
    <property type="component" value="Segment"/>
</dbReference>
<reference evidence="1" key="1">
    <citation type="submission" date="2022-05" db="EMBL/GenBank/DDBJ databases">
        <authorList>
            <person name="Friedrich I."/>
            <person name="Poehlein A."/>
            <person name="Schneider D."/>
            <person name="Hertel R."/>
            <person name="Daniel R."/>
        </authorList>
    </citation>
    <scope>NUCLEOTIDE SEQUENCE</scope>
</reference>
<dbReference type="EMBL" id="ON529858">
    <property type="protein sequence ID" value="UTC29702.1"/>
    <property type="molecule type" value="Genomic_DNA"/>
</dbReference>
<gene>
    <name evidence="1" type="ORF">BAJUN_00720</name>
</gene>
<name>A0A9E7N6X7_9CAUD</name>
<sequence length="271" mass="29652">MPINLVTEIIDVSPELARQYLEKNTGNRRIRPRHVDMLKREIAEDRWTPNGQGIVFADTGRLLDGQHRLEAIASGDKTVPLMVTHGAKESAYGTLDQGIKRTAADDLRSMGIANATKAASAARLILLWTKGLTPKSSVLAKSEITDFLIAHPEIADIIATVHPARKSVPTSGLAAVYFMASQSKDPSLRHRLDTFLKGLETGANLNAGSPILTLRNTGQTLRKGASMSVDGWFGLTMQAWNAFSAGENRQVFKNTNWPERVAGFDKKRIPV</sequence>
<accession>A0A9E7N6X7</accession>
<evidence type="ECO:0000313" key="1">
    <source>
        <dbReference type="EMBL" id="UTC29702.1"/>
    </source>
</evidence>
<evidence type="ECO:0000313" key="2">
    <source>
        <dbReference type="Proteomes" id="UP001057427"/>
    </source>
</evidence>
<protein>
    <submittedName>
        <fullName evidence="1">Uncharacterized protein</fullName>
    </submittedName>
</protein>
<proteinExistence type="predicted"/>
<organism evidence="1 2">
    <name type="scientific">Brevundimonas phage vB_BgoS-Bajun</name>
    <dbReference type="NCBI Taxonomy" id="2948594"/>
    <lineage>
        <taxon>Viruses</taxon>
        <taxon>Duplodnaviria</taxon>
        <taxon>Heunggongvirae</taxon>
        <taxon>Uroviricota</taxon>
        <taxon>Caudoviricetes</taxon>
        <taxon>Dolichocephalovirinae</taxon>
    </lineage>
</organism>